<dbReference type="GO" id="GO:0005125">
    <property type="term" value="F:cytokine activity"/>
    <property type="evidence" value="ECO:0007669"/>
    <property type="project" value="InterPro"/>
</dbReference>
<dbReference type="CDD" id="cd00100">
    <property type="entry name" value="beta-trefoil_IL1"/>
    <property type="match status" value="1"/>
</dbReference>
<dbReference type="Ensembl" id="ENSPNAT00000049883.1">
    <property type="protein sequence ID" value="ENSPNAP00000069464.1"/>
    <property type="gene ID" value="ENSPNAG00000013513.2"/>
</dbReference>
<evidence type="ECO:0000256" key="2">
    <source>
        <dbReference type="ARBA" id="ARBA00010448"/>
    </source>
</evidence>
<keyword evidence="5" id="KW-1185">Reference proteome</keyword>
<comment type="subcellular location">
    <subcellularLocation>
        <location evidence="1">Secreted</location>
    </subcellularLocation>
</comment>
<proteinExistence type="inferred from homology"/>
<dbReference type="Gene3D" id="2.80.10.50">
    <property type="match status" value="1"/>
</dbReference>
<reference evidence="4" key="2">
    <citation type="submission" date="2025-08" db="UniProtKB">
        <authorList>
            <consortium name="Ensembl"/>
        </authorList>
    </citation>
    <scope>IDENTIFICATION</scope>
</reference>
<accession>A0AAR2L424</accession>
<evidence type="ECO:0000313" key="5">
    <source>
        <dbReference type="Proteomes" id="UP001501920"/>
    </source>
</evidence>
<organism evidence="4 5">
    <name type="scientific">Pygocentrus nattereri</name>
    <name type="common">Red-bellied piranha</name>
    <dbReference type="NCBI Taxonomy" id="42514"/>
    <lineage>
        <taxon>Eukaryota</taxon>
        <taxon>Metazoa</taxon>
        <taxon>Chordata</taxon>
        <taxon>Craniata</taxon>
        <taxon>Vertebrata</taxon>
        <taxon>Euteleostomi</taxon>
        <taxon>Actinopterygii</taxon>
        <taxon>Neopterygii</taxon>
        <taxon>Teleostei</taxon>
        <taxon>Ostariophysi</taxon>
        <taxon>Characiformes</taxon>
        <taxon>Characoidei</taxon>
        <taxon>Pygocentrus</taxon>
    </lineage>
</organism>
<evidence type="ECO:0000313" key="4">
    <source>
        <dbReference type="Ensembl" id="ENSPNAP00000069464.1"/>
    </source>
</evidence>
<dbReference type="Proteomes" id="UP001501920">
    <property type="component" value="Chromosome 25"/>
</dbReference>
<dbReference type="InterPro" id="IPR008996">
    <property type="entry name" value="IL1/FGF"/>
</dbReference>
<dbReference type="Pfam" id="PF00340">
    <property type="entry name" value="IL1"/>
    <property type="match status" value="1"/>
</dbReference>
<dbReference type="AlphaFoldDB" id="A0AAR2L424"/>
<dbReference type="InterPro" id="IPR000975">
    <property type="entry name" value="IL-1_fam"/>
</dbReference>
<dbReference type="GeneTree" id="ENSGT01140000282741"/>
<evidence type="ECO:0000256" key="3">
    <source>
        <dbReference type="ARBA" id="ARBA00022525"/>
    </source>
</evidence>
<reference evidence="4 5" key="1">
    <citation type="submission" date="2020-10" db="EMBL/GenBank/DDBJ databases">
        <title>Pygocentrus nattereri (red-bellied piranha) genome, fPygNat1, primary haplotype.</title>
        <authorList>
            <person name="Myers G."/>
            <person name="Meyer A."/>
            <person name="Karagic N."/>
            <person name="Pippel M."/>
            <person name="Winkler S."/>
            <person name="Tracey A."/>
            <person name="Wood J."/>
            <person name="Formenti G."/>
            <person name="Howe K."/>
            <person name="Fedrigo O."/>
            <person name="Jarvis E.D."/>
        </authorList>
    </citation>
    <scope>NUCLEOTIDE SEQUENCE [LARGE SCALE GENOMIC DNA]</scope>
</reference>
<dbReference type="SUPFAM" id="SSF50353">
    <property type="entry name" value="Cytokine"/>
    <property type="match status" value="1"/>
</dbReference>
<reference evidence="4" key="3">
    <citation type="submission" date="2025-09" db="UniProtKB">
        <authorList>
            <consortium name="Ensembl"/>
        </authorList>
    </citation>
    <scope>IDENTIFICATION</scope>
</reference>
<protein>
    <recommendedName>
        <fullName evidence="6">Interleukin-1</fullName>
    </recommendedName>
</protein>
<sequence>EQLYSVNSLHSVDPVYCLWDFMYDVTVVITHGFSTFLFCRKGDKILMINGVKTKDLPPEEFANMLCSRSPSLVSSIKECLECDSIKPYSKEEITLRFRMAMVREECLEGEENGVDPAMCEWESDYTENDQELLLVSMNETSVAVMSGRGCDPENPCNSCGCHGCNLSEVVVVADSCNVTSGKTHCMTRMHIVCLSAPINVYYYTELKQTFIGKPVVLELNEINEFLKCTCESQKVVLKSEVSCNMTLTLNSICKDDKEMLSFVFYMKTLKDDTKLFESAAHRGWFIETNNHVAMENRPEQIMIQICH</sequence>
<name>A0AAR2L424_PYGNA</name>
<dbReference type="GO" id="GO:0006954">
    <property type="term" value="P:inflammatory response"/>
    <property type="evidence" value="ECO:0007669"/>
    <property type="project" value="InterPro"/>
</dbReference>
<dbReference type="GO" id="GO:0006955">
    <property type="term" value="P:immune response"/>
    <property type="evidence" value="ECO:0007669"/>
    <property type="project" value="InterPro"/>
</dbReference>
<keyword evidence="3" id="KW-0964">Secreted</keyword>
<dbReference type="GO" id="GO:0005615">
    <property type="term" value="C:extracellular space"/>
    <property type="evidence" value="ECO:0007669"/>
    <property type="project" value="InterPro"/>
</dbReference>
<comment type="similarity">
    <text evidence="2">Belongs to the IL-1 family.</text>
</comment>
<evidence type="ECO:0008006" key="6">
    <source>
        <dbReference type="Google" id="ProtNLM"/>
    </source>
</evidence>
<evidence type="ECO:0000256" key="1">
    <source>
        <dbReference type="ARBA" id="ARBA00004613"/>
    </source>
</evidence>